<feature type="compositionally biased region" description="Low complexity" evidence="1">
    <location>
        <begin position="21"/>
        <end position="41"/>
    </location>
</feature>
<evidence type="ECO:0000259" key="2">
    <source>
        <dbReference type="PROSITE" id="PS51184"/>
    </source>
</evidence>
<feature type="domain" description="JmjC" evidence="2">
    <location>
        <begin position="278"/>
        <end position="459"/>
    </location>
</feature>
<organism evidence="3 4">
    <name type="scientific">Marasmius crinis-equi</name>
    <dbReference type="NCBI Taxonomy" id="585013"/>
    <lineage>
        <taxon>Eukaryota</taxon>
        <taxon>Fungi</taxon>
        <taxon>Dikarya</taxon>
        <taxon>Basidiomycota</taxon>
        <taxon>Agaricomycotina</taxon>
        <taxon>Agaricomycetes</taxon>
        <taxon>Agaricomycetidae</taxon>
        <taxon>Agaricales</taxon>
        <taxon>Marasmiineae</taxon>
        <taxon>Marasmiaceae</taxon>
        <taxon>Marasmius</taxon>
    </lineage>
</organism>
<accession>A0ABR3FFE6</accession>
<dbReference type="Gene3D" id="2.60.120.650">
    <property type="entry name" value="Cupin"/>
    <property type="match status" value="1"/>
</dbReference>
<keyword evidence="4" id="KW-1185">Reference proteome</keyword>
<protein>
    <recommendedName>
        <fullName evidence="2">JmjC domain-containing protein</fullName>
    </recommendedName>
</protein>
<gene>
    <name evidence="3" type="ORF">V5O48_007891</name>
</gene>
<dbReference type="InterPro" id="IPR003347">
    <property type="entry name" value="JmjC_dom"/>
</dbReference>
<feature type="region of interest" description="Disordered" evidence="1">
    <location>
        <begin position="1"/>
        <end position="98"/>
    </location>
</feature>
<reference evidence="3 4" key="1">
    <citation type="submission" date="2024-02" db="EMBL/GenBank/DDBJ databases">
        <title>A draft genome for the cacao thread blight pathogen Marasmius crinis-equi.</title>
        <authorList>
            <person name="Cohen S.P."/>
            <person name="Baruah I.K."/>
            <person name="Amoako-Attah I."/>
            <person name="Bukari Y."/>
            <person name="Meinhardt L.W."/>
            <person name="Bailey B.A."/>
        </authorList>
    </citation>
    <scope>NUCLEOTIDE SEQUENCE [LARGE SCALE GENOMIC DNA]</scope>
    <source>
        <strain evidence="3 4">GH-76</strain>
    </source>
</reference>
<evidence type="ECO:0000256" key="1">
    <source>
        <dbReference type="SAM" id="MobiDB-lite"/>
    </source>
</evidence>
<name>A0ABR3FFE6_9AGAR</name>
<feature type="compositionally biased region" description="Basic residues" evidence="1">
    <location>
        <begin position="1"/>
        <end position="16"/>
    </location>
</feature>
<dbReference type="SUPFAM" id="SSF51197">
    <property type="entry name" value="Clavaminate synthase-like"/>
    <property type="match status" value="1"/>
</dbReference>
<dbReference type="EMBL" id="JBAHYK010000434">
    <property type="protein sequence ID" value="KAL0574062.1"/>
    <property type="molecule type" value="Genomic_DNA"/>
</dbReference>
<dbReference type="Proteomes" id="UP001465976">
    <property type="component" value="Unassembled WGS sequence"/>
</dbReference>
<sequence>MTAHKANRKRNLKRKAERASNKSASATSSKKKGATTTTKSTSSKKRRVTSSKQTASTSLEATHHPADGFCVPDHVGANTANPSQSPLAGPSGLPTSSEPLLFDLVSEEQNDCPQPITWTANNGIRVRTEFPYCTIPGEGSKNMLWKAAEVLTSLADLGLTEESVDELMVVDRSQHTESAILDLASACLSVNKPMLVRGSRLQDDWKHGISDKVLGDLGIQDRRQCDVFNFVQRETTALRGGTDVSPNDQAYERVLPPLPGQDQWYLPAPDLDEPVDVSETENMEFGSFLARVRGGESLYILDFPTASDGGIPYRSLDHTDICLNNTKWLADAMVWRDLTWGLVHGGQVITWLHHDGDGKATAATAETGAKIWTLFVPNPSLSLEKVQDVHLWLAERKDKLPDPALGKILNVFLMRGDTLFMPPGIIHMVYTPVPSIFRGSSFWNFHFMHLSAFSLKADSTAGDILTNVDHSSDVIFDTIIRLVLAIPVVPKFRLHRSVIYNFYDILTNPQDYIHVAPTDTDYPSPKVISATERALKKKSKKSKSQTLSHPSHHAQAVAQSITSVKEAQVLRLRSTLFLDRAVRILEHIIAADGRDLPLLTTKKSIYSKNWVAELRSGLSWMAPGPVIEDDRDALLRIARGEDENPLSELSDLSSSESSV</sequence>
<evidence type="ECO:0000313" key="4">
    <source>
        <dbReference type="Proteomes" id="UP001465976"/>
    </source>
</evidence>
<dbReference type="PROSITE" id="PS51184">
    <property type="entry name" value="JMJC"/>
    <property type="match status" value="1"/>
</dbReference>
<evidence type="ECO:0000313" key="3">
    <source>
        <dbReference type="EMBL" id="KAL0574062.1"/>
    </source>
</evidence>
<proteinExistence type="predicted"/>
<comment type="caution">
    <text evidence="3">The sequence shown here is derived from an EMBL/GenBank/DDBJ whole genome shotgun (WGS) entry which is preliminary data.</text>
</comment>